<dbReference type="EMBL" id="CP117417">
    <property type="protein sequence ID" value="WCT78259.1"/>
    <property type="molecule type" value="Genomic_DNA"/>
</dbReference>
<feature type="transmembrane region" description="Helical" evidence="1">
    <location>
        <begin position="418"/>
        <end position="439"/>
    </location>
</feature>
<evidence type="ECO:0000313" key="2">
    <source>
        <dbReference type="EMBL" id="WCT78259.1"/>
    </source>
</evidence>
<gene>
    <name evidence="2" type="ORF">PQ457_04600</name>
</gene>
<organism evidence="2 3">
    <name type="scientific">Novosphingobium humi</name>
    <dbReference type="NCBI Taxonomy" id="2282397"/>
    <lineage>
        <taxon>Bacteria</taxon>
        <taxon>Pseudomonadati</taxon>
        <taxon>Pseudomonadota</taxon>
        <taxon>Alphaproteobacteria</taxon>
        <taxon>Sphingomonadales</taxon>
        <taxon>Sphingomonadaceae</taxon>
        <taxon>Novosphingobium</taxon>
    </lineage>
</organism>
<keyword evidence="3" id="KW-1185">Reference proteome</keyword>
<accession>A0ABY7TYB6</accession>
<dbReference type="RefSeq" id="WP_273618589.1">
    <property type="nucleotide sequence ID" value="NZ_CP103868.1"/>
</dbReference>
<feature type="transmembrane region" description="Helical" evidence="1">
    <location>
        <begin position="88"/>
        <end position="109"/>
    </location>
</feature>
<feature type="transmembrane region" description="Helical" evidence="1">
    <location>
        <begin position="121"/>
        <end position="141"/>
    </location>
</feature>
<evidence type="ECO:0008006" key="4">
    <source>
        <dbReference type="Google" id="ProtNLM"/>
    </source>
</evidence>
<protein>
    <recommendedName>
        <fullName evidence="4">Glycosyltransferase RgtA/B/C/D-like domain-containing protein</fullName>
    </recommendedName>
</protein>
<feature type="transmembrane region" description="Helical" evidence="1">
    <location>
        <begin position="195"/>
        <end position="223"/>
    </location>
</feature>
<feature type="transmembrane region" description="Helical" evidence="1">
    <location>
        <begin position="388"/>
        <end position="406"/>
    </location>
</feature>
<sequence>MTLDHTRLFPNLRRVVVAGLLIALVAGMFLPVYSDEIGWRLQERAWLDGLDKLYSENCGPNTLAVPPFFMWPVRWYSAFFNTRFPDPLFVRVSGVGYAIVFIVMVLRLVKQIGRSSDERHSLAIIASSLMGLGVMPLLLVWSRPEQPIFLAATAAVLIASAGWRSPGNLFAPFNGIAYTNATASPGTAWRRSLTILALAMIAMSYHFKAVLVVPAFAACIIFASRGRRALFARGVAIVLLLLATGSAAKYWINRVECPADPVIAKLHARNNLAGQLDMGTISKTQLVLKVLQNYKLSAYIDKAAPAVSPRSMWLPVGMVSDDEMSGWRGGMTIIWATALLAAIISFVGGVRNMWREKVIPPEPVIALMLLGAVSIWCVSQYDRNPYESSFVLPLLMLAIILAMASPHRWEGLRRWTSTLALAIGPLMLLSIVLVSGLYGPRLIDDAQRRDWLPWHPWSVPVFGYHASYKDIMGAARQCNLPMPREARHLLLDDVTYFAYMQSRMPDHELAVLPRHFRGSINDPVAYLAAQNSDGILMRCKRLPPFLQNIAHRSGNYCCVTPADWSKLPPGATVFHDDPAPAKP</sequence>
<proteinExistence type="predicted"/>
<feature type="transmembrane region" description="Helical" evidence="1">
    <location>
        <begin position="333"/>
        <end position="352"/>
    </location>
</feature>
<feature type="transmembrane region" description="Helical" evidence="1">
    <location>
        <begin position="230"/>
        <end position="252"/>
    </location>
</feature>
<keyword evidence="1" id="KW-1133">Transmembrane helix</keyword>
<evidence type="ECO:0000256" key="1">
    <source>
        <dbReference type="SAM" id="Phobius"/>
    </source>
</evidence>
<feature type="transmembrane region" description="Helical" evidence="1">
    <location>
        <begin position="12"/>
        <end position="33"/>
    </location>
</feature>
<evidence type="ECO:0000313" key="3">
    <source>
        <dbReference type="Proteomes" id="UP001218231"/>
    </source>
</evidence>
<keyword evidence="1" id="KW-0812">Transmembrane</keyword>
<reference evidence="2 3" key="1">
    <citation type="submission" date="2023-02" db="EMBL/GenBank/DDBJ databases">
        <title>Genome sequence of Novosphingobium humi KACC 19094.</title>
        <authorList>
            <person name="Kim S."/>
            <person name="Heo J."/>
            <person name="Kwon S.-W."/>
        </authorList>
    </citation>
    <scope>NUCLEOTIDE SEQUENCE [LARGE SCALE GENOMIC DNA]</scope>
    <source>
        <strain evidence="2 3">KACC 19094</strain>
    </source>
</reference>
<keyword evidence="1" id="KW-0472">Membrane</keyword>
<name>A0ABY7TYB6_9SPHN</name>
<dbReference type="Proteomes" id="UP001218231">
    <property type="component" value="Chromosome"/>
</dbReference>